<dbReference type="GO" id="GO:0008270">
    <property type="term" value="F:zinc ion binding"/>
    <property type="evidence" value="ECO:0007669"/>
    <property type="project" value="UniProtKB-KW"/>
</dbReference>
<dbReference type="InterPro" id="IPR044254">
    <property type="entry name" value="At4g02110-like"/>
</dbReference>
<dbReference type="PANTHER" id="PTHR47181:SF2">
    <property type="entry name" value="BRCA1 C TERMINUS DOMAIN CONTAINING PROTEIN, EXPRESSED"/>
    <property type="match status" value="1"/>
</dbReference>
<dbReference type="PANTHER" id="PTHR47181">
    <property type="entry name" value="BRCA1 C TERMINUS DOMAIN CONTAINING PROTEIN, EXPRESSED"/>
    <property type="match status" value="1"/>
</dbReference>
<dbReference type="Proteomes" id="UP000796880">
    <property type="component" value="Unassembled WGS sequence"/>
</dbReference>
<organism evidence="8 9">
    <name type="scientific">Rhamnella rubrinervis</name>
    <dbReference type="NCBI Taxonomy" id="2594499"/>
    <lineage>
        <taxon>Eukaryota</taxon>
        <taxon>Viridiplantae</taxon>
        <taxon>Streptophyta</taxon>
        <taxon>Embryophyta</taxon>
        <taxon>Tracheophyta</taxon>
        <taxon>Spermatophyta</taxon>
        <taxon>Magnoliopsida</taxon>
        <taxon>eudicotyledons</taxon>
        <taxon>Gunneridae</taxon>
        <taxon>Pentapetalae</taxon>
        <taxon>rosids</taxon>
        <taxon>fabids</taxon>
        <taxon>Rosales</taxon>
        <taxon>Rhamnaceae</taxon>
        <taxon>rhamnoid group</taxon>
        <taxon>Rhamneae</taxon>
        <taxon>Rhamnella</taxon>
    </lineage>
</organism>
<feature type="region of interest" description="Disordered" evidence="5">
    <location>
        <begin position="916"/>
        <end position="936"/>
    </location>
</feature>
<dbReference type="Gene3D" id="3.40.50.10190">
    <property type="entry name" value="BRCT domain"/>
    <property type="match status" value="4"/>
</dbReference>
<dbReference type="EMBL" id="VOIH02000010">
    <property type="protein sequence ID" value="KAF3436528.1"/>
    <property type="molecule type" value="Genomic_DNA"/>
</dbReference>
<gene>
    <name evidence="8" type="ORF">FNV43_RR23620</name>
</gene>
<dbReference type="AlphaFoldDB" id="A0A8K0GTJ4"/>
<dbReference type="SUPFAM" id="SSF57903">
    <property type="entry name" value="FYVE/PHD zinc finger"/>
    <property type="match status" value="1"/>
</dbReference>
<evidence type="ECO:0000256" key="1">
    <source>
        <dbReference type="ARBA" id="ARBA00022723"/>
    </source>
</evidence>
<evidence type="ECO:0008006" key="10">
    <source>
        <dbReference type="Google" id="ProtNLM"/>
    </source>
</evidence>
<dbReference type="SMART" id="SM00292">
    <property type="entry name" value="BRCT"/>
    <property type="match status" value="4"/>
</dbReference>
<feature type="region of interest" description="Disordered" evidence="5">
    <location>
        <begin position="452"/>
        <end position="544"/>
    </location>
</feature>
<feature type="domain" description="BRCT" evidence="7">
    <location>
        <begin position="108"/>
        <end position="192"/>
    </location>
</feature>
<evidence type="ECO:0000259" key="6">
    <source>
        <dbReference type="PROSITE" id="PS50016"/>
    </source>
</evidence>
<feature type="region of interest" description="Disordered" evidence="5">
    <location>
        <begin position="558"/>
        <end position="605"/>
    </location>
</feature>
<evidence type="ECO:0000256" key="4">
    <source>
        <dbReference type="PROSITE-ProRule" id="PRU00146"/>
    </source>
</evidence>
<evidence type="ECO:0000259" key="7">
    <source>
        <dbReference type="PROSITE" id="PS50172"/>
    </source>
</evidence>
<feature type="region of interest" description="Disordered" evidence="5">
    <location>
        <begin position="1257"/>
        <end position="1278"/>
    </location>
</feature>
<feature type="compositionally biased region" description="Basic and acidic residues" evidence="5">
    <location>
        <begin position="643"/>
        <end position="653"/>
    </location>
</feature>
<dbReference type="PROSITE" id="PS50016">
    <property type="entry name" value="ZF_PHD_2"/>
    <property type="match status" value="1"/>
</dbReference>
<dbReference type="CDD" id="cd17738">
    <property type="entry name" value="BRCT_TopBP1_rpt7"/>
    <property type="match status" value="1"/>
</dbReference>
<feature type="region of interest" description="Disordered" evidence="5">
    <location>
        <begin position="857"/>
        <end position="882"/>
    </location>
</feature>
<dbReference type="InterPro" id="IPR001965">
    <property type="entry name" value="Znf_PHD"/>
</dbReference>
<dbReference type="Pfam" id="PF00533">
    <property type="entry name" value="BRCT"/>
    <property type="match status" value="2"/>
</dbReference>
<dbReference type="InterPro" id="IPR019787">
    <property type="entry name" value="Znf_PHD-finger"/>
</dbReference>
<dbReference type="OrthoDB" id="1935339at2759"/>
<keyword evidence="3" id="KW-0862">Zinc</keyword>
<feature type="compositionally biased region" description="Basic and acidic residues" evidence="5">
    <location>
        <begin position="693"/>
        <end position="749"/>
    </location>
</feature>
<feature type="compositionally biased region" description="Basic and acidic residues" evidence="5">
    <location>
        <begin position="768"/>
        <end position="786"/>
    </location>
</feature>
<dbReference type="Pfam" id="PF00628">
    <property type="entry name" value="PHD"/>
    <property type="match status" value="1"/>
</dbReference>
<feature type="compositionally biased region" description="Polar residues" evidence="5">
    <location>
        <begin position="469"/>
        <end position="478"/>
    </location>
</feature>
<dbReference type="Pfam" id="PF12738">
    <property type="entry name" value="PTCB-BRCT"/>
    <property type="match status" value="1"/>
</dbReference>
<proteinExistence type="predicted"/>
<dbReference type="InterPro" id="IPR013083">
    <property type="entry name" value="Znf_RING/FYVE/PHD"/>
</dbReference>
<dbReference type="CDD" id="cd17711">
    <property type="entry name" value="BRCT_PAXIP1_rpt3"/>
    <property type="match status" value="1"/>
</dbReference>
<feature type="compositionally biased region" description="Basic and acidic residues" evidence="5">
    <location>
        <begin position="333"/>
        <end position="343"/>
    </location>
</feature>
<dbReference type="PROSITE" id="PS50172">
    <property type="entry name" value="BRCT"/>
    <property type="match status" value="3"/>
</dbReference>
<feature type="compositionally biased region" description="Basic and acidic residues" evidence="5">
    <location>
        <begin position="312"/>
        <end position="325"/>
    </location>
</feature>
<feature type="compositionally biased region" description="Polar residues" evidence="5">
    <location>
        <begin position="626"/>
        <end position="635"/>
    </location>
</feature>
<reference evidence="8" key="1">
    <citation type="submission" date="2020-03" db="EMBL/GenBank/DDBJ databases">
        <title>A high-quality chromosome-level genome assembly of a woody plant with both climbing and erect habits, Rhamnella rubrinervis.</title>
        <authorList>
            <person name="Lu Z."/>
            <person name="Yang Y."/>
            <person name="Zhu X."/>
            <person name="Sun Y."/>
        </authorList>
    </citation>
    <scope>NUCLEOTIDE SEQUENCE</scope>
    <source>
        <strain evidence="8">BYM</strain>
        <tissue evidence="8">Leaf</tissue>
    </source>
</reference>
<evidence type="ECO:0000256" key="3">
    <source>
        <dbReference type="ARBA" id="ARBA00022833"/>
    </source>
</evidence>
<evidence type="ECO:0000313" key="9">
    <source>
        <dbReference type="Proteomes" id="UP000796880"/>
    </source>
</evidence>
<dbReference type="Gene3D" id="3.30.40.10">
    <property type="entry name" value="Zinc/RING finger domain, C3HC4 (zinc finger)"/>
    <property type="match status" value="1"/>
</dbReference>
<sequence>METNPPFKMFHGVRFVLFGFDPVNEQKIRRKLVDCGGVDAGQYSQSCTHVIIDKIVYDDPICVAARKDGKTLVTALWVDHSYDIGMPVDPTSVMYIPLKDLNGIPGAKSLVMCLTGYQRQDRDDIMTMVDLMGAQFSKPLVANKITHLICYKFEGEKYELAKKLTKIKLVNHRWLEDCLRDWELLPEANYNKSGYELEMIEAEAKDSEDEAENTSMNKSGVEYVQKSPWIIKSRIPEADEVAKLKGLATNVLPVSTVTEVSLNAYNAKDKLSVSKMENGLDHASSFSNVDIHRILDLQDVDGFKVATSGELPDSHYRTPDGKNVRNDLTSNRRSAERSPHSDNGKFSAKSYSRKTTMRLGEISINGSGSSKVPLVELKVSDDLCSSIKVEQAKNRLGSDCVEAPQKEINTDHGEESSGILPQKRTMDGPFSITKSHKMSNDARSLHTSLLESDRTPGVLPTDDLHETFNGLTPSNDINSPGGAERLHASDVTKNSSSFAKPSPFDLPLFKNETPESGQDDNANKKTPPTDQDFKMSSFSKMPDIVPGKVTDVVAEMGGSHNNQQGVEGSAPGNRNLETKNSNSGADLNLVGSDNLVTKPQRKKMVAKKTLGPRTKLASNTIRKGSIYLNKSTPPNDDSICSRGDNEKSPRAKMVDLSSPRMPQIDNSICSRGDNEKSPYAMTVDVSSPTENSEALKDLTKKDAADSRDNMCETKVMDDETESPEEKVDEGLEKIFDEQMADEDKLTDKAGTLMEEKLEYVQHISNEWKASDNDDAIASKEDRKATEPDDGIGKTSALAESNSKGDNAKKKKNKGKSFAVGKTKVKKVPEIMDILNSKECTVGEETCSENNEAIEMEKEEGASCPAGKSKNHNAPKKKLDNNMELEKENRPIFSEKQNRTKTKKHVEKLAVKSNNRQMKTNKKSAKISPSSSRLVGEVPNSVKTEPACFVLSGHRLQRKEFQQVIRRLKGRLCRDSHQWSYQATHFIAPDPIRRTEKFFAAAASGRWILKTEYLAASSKEGRFLAEEPYEWYKNGLSEDGAINLEAPRKWRLLRERTGHGAFHGMRIIVYGECIAPPLDTLKRVVKAGEGTILATSPPYTRFLDSGVDFAIVSPGMPRVDMWVQEFLKHEIPCVVADYLVEYVCKPGYSLERHVLHNTHAWSEKSFAKFQSRAEEVVEDLIQSRYGNSNKNSEEDSKEEDIPCEVCGSGERGEVMLICGNEDGSLGCGVGTHIDCCDPPFEDVPEDDWFCPKCCTSGCKSSNSTISTKKRKKGTSAVHS</sequence>
<evidence type="ECO:0000256" key="2">
    <source>
        <dbReference type="ARBA" id="ARBA00022771"/>
    </source>
</evidence>
<feature type="compositionally biased region" description="Polar residues" evidence="5">
    <location>
        <begin position="514"/>
        <end position="539"/>
    </location>
</feature>
<dbReference type="SMART" id="SM00249">
    <property type="entry name" value="PHD"/>
    <property type="match status" value="1"/>
</dbReference>
<comment type="caution">
    <text evidence="8">The sequence shown here is derived from an EMBL/GenBank/DDBJ whole genome shotgun (WGS) entry which is preliminary data.</text>
</comment>
<dbReference type="InterPro" id="IPR001357">
    <property type="entry name" value="BRCT_dom"/>
</dbReference>
<feature type="region of interest" description="Disordered" evidence="5">
    <location>
        <begin position="310"/>
        <end position="352"/>
    </location>
</feature>
<feature type="region of interest" description="Disordered" evidence="5">
    <location>
        <begin position="765"/>
        <end position="822"/>
    </location>
</feature>
<feature type="domain" description="BRCT" evidence="7">
    <location>
        <begin position="948"/>
        <end position="1030"/>
    </location>
</feature>
<feature type="domain" description="BRCT" evidence="7">
    <location>
        <begin position="5"/>
        <end position="95"/>
    </location>
</feature>
<name>A0A8K0GTJ4_9ROSA</name>
<protein>
    <recommendedName>
        <fullName evidence="10">BRCT domain-containing protein</fullName>
    </recommendedName>
</protein>
<dbReference type="InterPro" id="IPR036420">
    <property type="entry name" value="BRCT_dom_sf"/>
</dbReference>
<accession>A0A8K0GTJ4</accession>
<keyword evidence="1" id="KW-0479">Metal-binding</keyword>
<feature type="domain" description="PHD-type" evidence="6">
    <location>
        <begin position="1199"/>
        <end position="1255"/>
    </location>
</feature>
<evidence type="ECO:0000313" key="8">
    <source>
        <dbReference type="EMBL" id="KAF3436528.1"/>
    </source>
</evidence>
<keyword evidence="9" id="KW-1185">Reference proteome</keyword>
<dbReference type="SUPFAM" id="SSF52113">
    <property type="entry name" value="BRCT domain"/>
    <property type="match status" value="3"/>
</dbReference>
<dbReference type="InterPro" id="IPR011011">
    <property type="entry name" value="Znf_FYVE_PHD"/>
</dbReference>
<keyword evidence="2 4" id="KW-0863">Zinc-finger</keyword>
<evidence type="ECO:0000256" key="5">
    <source>
        <dbReference type="SAM" id="MobiDB-lite"/>
    </source>
</evidence>
<feature type="region of interest" description="Disordered" evidence="5">
    <location>
        <begin position="626"/>
        <end position="749"/>
    </location>
</feature>